<dbReference type="InterPro" id="IPR007353">
    <property type="entry name" value="DUF421"/>
</dbReference>
<evidence type="ECO:0000313" key="11">
    <source>
        <dbReference type="Proteomes" id="UP000027822"/>
    </source>
</evidence>
<dbReference type="RefSeq" id="WP_034639364.1">
    <property type="nucleotide sequence ID" value="NZ_CBCSJC010000008.1"/>
</dbReference>
<evidence type="ECO:0000256" key="6">
    <source>
        <dbReference type="ARBA" id="ARBA00023136"/>
    </source>
</evidence>
<keyword evidence="3" id="KW-1003">Cell membrane</keyword>
<feature type="domain" description="YetF C-terminal" evidence="8">
    <location>
        <begin position="80"/>
        <end position="212"/>
    </location>
</feature>
<dbReference type="Pfam" id="PF04239">
    <property type="entry name" value="DUF421"/>
    <property type="match status" value="1"/>
</dbReference>
<keyword evidence="5 7" id="KW-1133">Transmembrane helix</keyword>
<dbReference type="EMBL" id="JOTN01000009">
    <property type="protein sequence ID" value="KEK19100.1"/>
    <property type="molecule type" value="Genomic_DNA"/>
</dbReference>
<protein>
    <submittedName>
        <fullName evidence="10">Membrane protein</fullName>
    </submittedName>
</protein>
<evidence type="ECO:0000256" key="7">
    <source>
        <dbReference type="SAM" id="Phobius"/>
    </source>
</evidence>
<comment type="similarity">
    <text evidence="2">Belongs to the UPF0702 family.</text>
</comment>
<sequence>MDYVEIFIELFFGYIMLFVLVKILGKTQISQITPFDFISALVLGNLLGDAVYDEETHLGRVAFALVAWGTFIFVTEICTQKWRKARIVLEGKPSILVANGKLNWKEMKKNHLDVDQFQQLLRAKNVFSLQEVKFAVLENDGSVSVMKQENVETPTREDLNIKGKPTFLPRLLISDGQIIVHNLQESGLNEVWLQKELKRQKVKLSEVCYGEWGGEGPLFIQTYQ</sequence>
<dbReference type="Gene3D" id="3.30.240.20">
    <property type="entry name" value="bsu07140 like domains"/>
    <property type="match status" value="2"/>
</dbReference>
<proteinExistence type="inferred from homology"/>
<dbReference type="PANTHER" id="PTHR34582">
    <property type="entry name" value="UPF0702 TRANSMEMBRANE PROTEIN YCAP"/>
    <property type="match status" value="1"/>
</dbReference>
<keyword evidence="11" id="KW-1185">Reference proteome</keyword>
<feature type="transmembrane region" description="Helical" evidence="7">
    <location>
        <begin position="58"/>
        <end position="78"/>
    </location>
</feature>
<evidence type="ECO:0000259" key="9">
    <source>
        <dbReference type="Pfam" id="PF20730"/>
    </source>
</evidence>
<accession>A0A073JXU9</accession>
<evidence type="ECO:0000256" key="4">
    <source>
        <dbReference type="ARBA" id="ARBA00022692"/>
    </source>
</evidence>
<dbReference type="GO" id="GO:0005886">
    <property type="term" value="C:plasma membrane"/>
    <property type="evidence" value="ECO:0007669"/>
    <property type="project" value="UniProtKB-SubCell"/>
</dbReference>
<evidence type="ECO:0000313" key="10">
    <source>
        <dbReference type="EMBL" id="KEK19100.1"/>
    </source>
</evidence>
<gene>
    <name evidence="10" type="ORF">BAMA_24110</name>
</gene>
<organism evidence="10 11">
    <name type="scientific">Bacillus manliponensis</name>
    <dbReference type="NCBI Taxonomy" id="574376"/>
    <lineage>
        <taxon>Bacteria</taxon>
        <taxon>Bacillati</taxon>
        <taxon>Bacillota</taxon>
        <taxon>Bacilli</taxon>
        <taxon>Bacillales</taxon>
        <taxon>Bacillaceae</taxon>
        <taxon>Bacillus</taxon>
        <taxon>Bacillus cereus group</taxon>
    </lineage>
</organism>
<dbReference type="Proteomes" id="UP000027822">
    <property type="component" value="Unassembled WGS sequence"/>
</dbReference>
<dbReference type="OrthoDB" id="1076133at2"/>
<dbReference type="PANTHER" id="PTHR34582:SF5">
    <property type="entry name" value="UPF0702 TRANSMEMBRANE PROTEIN YETF"/>
    <property type="match status" value="1"/>
</dbReference>
<evidence type="ECO:0000259" key="8">
    <source>
        <dbReference type="Pfam" id="PF04239"/>
    </source>
</evidence>
<keyword evidence="4 7" id="KW-0812">Transmembrane</keyword>
<evidence type="ECO:0000256" key="1">
    <source>
        <dbReference type="ARBA" id="ARBA00004651"/>
    </source>
</evidence>
<comment type="subcellular location">
    <subcellularLocation>
        <location evidence="1">Cell membrane</location>
        <topology evidence="1">Multi-pass membrane protein</topology>
    </subcellularLocation>
</comment>
<feature type="transmembrane region" description="Helical" evidence="7">
    <location>
        <begin position="6"/>
        <end position="25"/>
    </location>
</feature>
<name>A0A073JXU9_9BACI</name>
<dbReference type="eggNOG" id="COG2323">
    <property type="taxonomic scope" value="Bacteria"/>
</dbReference>
<evidence type="ECO:0000256" key="2">
    <source>
        <dbReference type="ARBA" id="ARBA00006448"/>
    </source>
</evidence>
<evidence type="ECO:0000256" key="5">
    <source>
        <dbReference type="ARBA" id="ARBA00022989"/>
    </source>
</evidence>
<dbReference type="InterPro" id="IPR023090">
    <property type="entry name" value="UPF0702_alpha/beta_dom_sf"/>
</dbReference>
<dbReference type="STRING" id="574376.BAMA_24110"/>
<dbReference type="AlphaFoldDB" id="A0A073JXU9"/>
<keyword evidence="6 7" id="KW-0472">Membrane</keyword>
<comment type="caution">
    <text evidence="10">The sequence shown here is derived from an EMBL/GenBank/DDBJ whole genome shotgun (WGS) entry which is preliminary data.</text>
</comment>
<evidence type="ECO:0000256" key="3">
    <source>
        <dbReference type="ARBA" id="ARBA00022475"/>
    </source>
</evidence>
<dbReference type="Pfam" id="PF20730">
    <property type="entry name" value="YetF_N"/>
    <property type="match status" value="1"/>
</dbReference>
<reference evidence="10 11" key="1">
    <citation type="submission" date="2014-06" db="EMBL/GenBank/DDBJ databases">
        <title>Draft genome sequence of Bacillus manliponensis JCM 15802 (MCCC 1A00708).</title>
        <authorList>
            <person name="Lai Q."/>
            <person name="Liu Y."/>
            <person name="Shao Z."/>
        </authorList>
    </citation>
    <scope>NUCLEOTIDE SEQUENCE [LARGE SCALE GENOMIC DNA]</scope>
    <source>
        <strain evidence="10 11">JCM 15802</strain>
    </source>
</reference>
<dbReference type="InterPro" id="IPR048454">
    <property type="entry name" value="YetF_N"/>
</dbReference>
<feature type="domain" description="YetF-like N-terminal transmembrane" evidence="9">
    <location>
        <begin position="3"/>
        <end position="76"/>
    </location>
</feature>